<dbReference type="InterPro" id="IPR039564">
    <property type="entry name" value="Peptidase_C39-like"/>
</dbReference>
<keyword evidence="1" id="KW-0812">Transmembrane</keyword>
<name>A0ABP3FZ38_9BACI</name>
<organism evidence="3 4">
    <name type="scientific">Bacillus carboniphilus</name>
    <dbReference type="NCBI Taxonomy" id="86663"/>
    <lineage>
        <taxon>Bacteria</taxon>
        <taxon>Bacillati</taxon>
        <taxon>Bacillota</taxon>
        <taxon>Bacilli</taxon>
        <taxon>Bacillales</taxon>
        <taxon>Bacillaceae</taxon>
        <taxon>Bacillus</taxon>
    </lineage>
</organism>
<comment type="caution">
    <text evidence="3">The sequence shown here is derived from an EMBL/GenBank/DDBJ whole genome shotgun (WGS) entry which is preliminary data.</text>
</comment>
<dbReference type="PANTHER" id="PTHR37806">
    <property type="entry name" value="LMO0724 PROTEIN"/>
    <property type="match status" value="1"/>
</dbReference>
<sequence length="293" mass="33809">MWVSLTLLLYLILLIILLKRIKEMKLKYKVFILIYNLVLGFGFLYFLENTFKVSQKIMAKQTSPLTITEQRVQDYKIRVLEPKIFPIKDSVLLDAPLIRQYPELPRGCEVTSLAMLLQFANVNVGKMQLAREIEKDQTPYTIKEGNIYWGDPNKGFLGDMYSFDNPGYGVYHKPIKNLANKYLPGQVVNLTGKSFQELKVYLSQDIPIWVITNTTFKKLPNSSFQTIVTPTGEKVNITYKEHSVLVTGYDQEYVYINEPIAGEKNKKVSLNEFVEAWEQMGSQAISYLPSNYQ</sequence>
<keyword evidence="1" id="KW-1133">Transmembrane helix</keyword>
<dbReference type="CDD" id="cd02549">
    <property type="entry name" value="Peptidase_C39A"/>
    <property type="match status" value="1"/>
</dbReference>
<gene>
    <name evidence="3" type="ORF">GCM10008967_21490</name>
</gene>
<dbReference type="Gene3D" id="3.90.70.10">
    <property type="entry name" value="Cysteine proteinases"/>
    <property type="match status" value="1"/>
</dbReference>
<dbReference type="Pfam" id="PF13529">
    <property type="entry name" value="Peptidase_C39_2"/>
    <property type="match status" value="1"/>
</dbReference>
<feature type="domain" description="Peptidase C39-like" evidence="2">
    <location>
        <begin position="93"/>
        <end position="259"/>
    </location>
</feature>
<evidence type="ECO:0000259" key="2">
    <source>
        <dbReference type="Pfam" id="PF13529"/>
    </source>
</evidence>
<evidence type="ECO:0000313" key="3">
    <source>
        <dbReference type="EMBL" id="GAA0330693.1"/>
    </source>
</evidence>
<dbReference type="EMBL" id="BAAADJ010000021">
    <property type="protein sequence ID" value="GAA0330693.1"/>
    <property type="molecule type" value="Genomic_DNA"/>
</dbReference>
<feature type="transmembrane region" description="Helical" evidence="1">
    <location>
        <begin position="28"/>
        <end position="47"/>
    </location>
</feature>
<proteinExistence type="predicted"/>
<evidence type="ECO:0000313" key="4">
    <source>
        <dbReference type="Proteomes" id="UP001500782"/>
    </source>
</evidence>
<dbReference type="InterPro" id="IPR039563">
    <property type="entry name" value="Peptidase_C39_single_dom"/>
</dbReference>
<keyword evidence="4" id="KW-1185">Reference proteome</keyword>
<evidence type="ECO:0000256" key="1">
    <source>
        <dbReference type="SAM" id="Phobius"/>
    </source>
</evidence>
<dbReference type="RefSeq" id="WP_343798926.1">
    <property type="nucleotide sequence ID" value="NZ_BAAADJ010000021.1"/>
</dbReference>
<accession>A0ABP3FZ38</accession>
<protein>
    <submittedName>
        <fullName evidence="3">C39 family peptidase</fullName>
    </submittedName>
</protein>
<dbReference type="Proteomes" id="UP001500782">
    <property type="component" value="Unassembled WGS sequence"/>
</dbReference>
<dbReference type="PANTHER" id="PTHR37806:SF1">
    <property type="entry name" value="PEPTIDASE C39-LIKE DOMAIN-CONTAINING PROTEIN"/>
    <property type="match status" value="1"/>
</dbReference>
<reference evidence="4" key="1">
    <citation type="journal article" date="2019" name="Int. J. Syst. Evol. Microbiol.">
        <title>The Global Catalogue of Microorganisms (GCM) 10K type strain sequencing project: providing services to taxonomists for standard genome sequencing and annotation.</title>
        <authorList>
            <consortium name="The Broad Institute Genomics Platform"/>
            <consortium name="The Broad Institute Genome Sequencing Center for Infectious Disease"/>
            <person name="Wu L."/>
            <person name="Ma J."/>
        </authorList>
    </citation>
    <scope>NUCLEOTIDE SEQUENCE [LARGE SCALE GENOMIC DNA]</scope>
    <source>
        <strain evidence="4">JCM 9731</strain>
    </source>
</reference>
<keyword evidence="1" id="KW-0472">Membrane</keyword>